<organism evidence="1 2">
    <name type="scientific">Romboutsia sedimentorum</name>
    <dbReference type="NCBI Taxonomy" id="1368474"/>
    <lineage>
        <taxon>Bacteria</taxon>
        <taxon>Bacillati</taxon>
        <taxon>Bacillota</taxon>
        <taxon>Clostridia</taxon>
        <taxon>Peptostreptococcales</taxon>
        <taxon>Peptostreptococcaceae</taxon>
        <taxon>Romboutsia</taxon>
    </lineage>
</organism>
<evidence type="ECO:0000313" key="1">
    <source>
        <dbReference type="EMBL" id="MDK2564218.1"/>
    </source>
</evidence>
<dbReference type="EMBL" id="JASKYM010000006">
    <property type="protein sequence ID" value="MDK2564218.1"/>
    <property type="molecule type" value="Genomic_DNA"/>
</dbReference>
<reference evidence="1 2" key="1">
    <citation type="submission" date="2023-05" db="EMBL/GenBank/DDBJ databases">
        <title>Rombocin, a short stable natural nisin variant, displays selective antimicrobial activity against Listeria monocytogenes and employs dual mode of action to kill target bacterial strains.</title>
        <authorList>
            <person name="Wambui J."/>
            <person name="Stephan R."/>
            <person name="Kuipers O.P."/>
        </authorList>
    </citation>
    <scope>NUCLEOTIDE SEQUENCE [LARGE SCALE GENOMIC DNA]</scope>
    <source>
        <strain evidence="1 2">RC002</strain>
    </source>
</reference>
<dbReference type="InterPro" id="IPR036782">
    <property type="entry name" value="NE0471-like_N"/>
</dbReference>
<dbReference type="RefSeq" id="WP_284133149.1">
    <property type="nucleotide sequence ID" value="NZ_JASKYM010000006.1"/>
</dbReference>
<comment type="caution">
    <text evidence="1">The sequence shown here is derived from an EMBL/GenBank/DDBJ whole genome shotgun (WGS) entry which is preliminary data.</text>
</comment>
<keyword evidence="2" id="KW-1185">Reference proteome</keyword>
<gene>
    <name evidence="1" type="ORF">QOZ84_11710</name>
</gene>
<dbReference type="Gene3D" id="3.30.2020.10">
    <property type="entry name" value="NE0471-like N-terminal domain"/>
    <property type="match status" value="1"/>
</dbReference>
<dbReference type="Proteomes" id="UP001301012">
    <property type="component" value="Unassembled WGS sequence"/>
</dbReference>
<protein>
    <submittedName>
        <fullName evidence="1">DUF2442 domain-containing protein</fullName>
    </submittedName>
</protein>
<name>A0ABT7EDQ3_9FIRM</name>
<proteinExistence type="predicted"/>
<evidence type="ECO:0000313" key="2">
    <source>
        <dbReference type="Proteomes" id="UP001301012"/>
    </source>
</evidence>
<dbReference type="InterPro" id="IPR018841">
    <property type="entry name" value="DUF2442"/>
</dbReference>
<accession>A0ABT7EDQ3</accession>
<dbReference type="Pfam" id="PF10387">
    <property type="entry name" value="DUF2442"/>
    <property type="match status" value="1"/>
</dbReference>
<dbReference type="SUPFAM" id="SSF143880">
    <property type="entry name" value="NE0471 N-terminal domain-like"/>
    <property type="match status" value="1"/>
</dbReference>
<sequence length="69" mass="8279">MYLAVKEIKPIYNHKLILTFGNDEVKLFDMTPYLNISIFKELKNKSLFKSVKVSFYSIEWPNEEDIYKL</sequence>